<protein>
    <submittedName>
        <fullName evidence="1">Uncharacterized protein</fullName>
    </submittedName>
</protein>
<keyword evidence="2" id="KW-1185">Reference proteome</keyword>
<evidence type="ECO:0000313" key="1">
    <source>
        <dbReference type="EMBL" id="KAI8436071.1"/>
    </source>
</evidence>
<sequence length="103" mass="11199">MALKSVSPDGKQSPPPRPANTRGGKRACGSPDGKQSPPPMETCQHEGYHRVMQHPSAPHCQRIKPVREFPVAGKSSSPTLDEVKWKKLMLGCSRPGMGTMCHI</sequence>
<accession>A0ACC0KIN4</accession>
<comment type="caution">
    <text evidence="1">The sequence shown here is derived from an EMBL/GenBank/DDBJ whole genome shotgun (WGS) entry which is preliminary data.</text>
</comment>
<proteinExistence type="predicted"/>
<gene>
    <name evidence="1" type="ORF">MSG28_004183</name>
</gene>
<organism evidence="1 2">
    <name type="scientific">Choristoneura fumiferana</name>
    <name type="common">Spruce budworm moth</name>
    <name type="synonym">Archips fumiferana</name>
    <dbReference type="NCBI Taxonomy" id="7141"/>
    <lineage>
        <taxon>Eukaryota</taxon>
        <taxon>Metazoa</taxon>
        <taxon>Ecdysozoa</taxon>
        <taxon>Arthropoda</taxon>
        <taxon>Hexapoda</taxon>
        <taxon>Insecta</taxon>
        <taxon>Pterygota</taxon>
        <taxon>Neoptera</taxon>
        <taxon>Endopterygota</taxon>
        <taxon>Lepidoptera</taxon>
        <taxon>Glossata</taxon>
        <taxon>Ditrysia</taxon>
        <taxon>Tortricoidea</taxon>
        <taxon>Tortricidae</taxon>
        <taxon>Tortricinae</taxon>
        <taxon>Choristoneura</taxon>
    </lineage>
</organism>
<reference evidence="1 2" key="1">
    <citation type="journal article" date="2022" name="Genome Biol. Evol.">
        <title>The Spruce Budworm Genome: Reconstructing the Evolutionary History of Antifreeze Proteins.</title>
        <authorList>
            <person name="Beliveau C."/>
            <person name="Gagne P."/>
            <person name="Picq S."/>
            <person name="Vernygora O."/>
            <person name="Keeling C.I."/>
            <person name="Pinkney K."/>
            <person name="Doucet D."/>
            <person name="Wen F."/>
            <person name="Johnston J.S."/>
            <person name="Maaroufi H."/>
            <person name="Boyle B."/>
            <person name="Laroche J."/>
            <person name="Dewar K."/>
            <person name="Juretic N."/>
            <person name="Blackburn G."/>
            <person name="Nisole A."/>
            <person name="Brunet B."/>
            <person name="Brandao M."/>
            <person name="Lumley L."/>
            <person name="Duan J."/>
            <person name="Quan G."/>
            <person name="Lucarotti C.J."/>
            <person name="Roe A.D."/>
            <person name="Sperling F.A.H."/>
            <person name="Levesque R.C."/>
            <person name="Cusson M."/>
        </authorList>
    </citation>
    <scope>NUCLEOTIDE SEQUENCE [LARGE SCALE GENOMIC DNA]</scope>
    <source>
        <strain evidence="1">Glfc:IPQL:Cfum</strain>
    </source>
</reference>
<name>A0ACC0KIN4_CHOFU</name>
<evidence type="ECO:0000313" key="2">
    <source>
        <dbReference type="Proteomes" id="UP001064048"/>
    </source>
</evidence>
<dbReference type="Proteomes" id="UP001064048">
    <property type="component" value="Chromosome 6"/>
</dbReference>
<dbReference type="EMBL" id="CM046106">
    <property type="protein sequence ID" value="KAI8436071.1"/>
    <property type="molecule type" value="Genomic_DNA"/>
</dbReference>